<dbReference type="Proteomes" id="UP000535511">
    <property type="component" value="Unassembled WGS sequence"/>
</dbReference>
<sequence length="311" mass="33626">MATFGNRVANTRTRKYVVSGGVEVRALKRVRIGLVAGLLVGLVAPLSAMTDTAEARTAGLSAESRVAAKSIAKPVLTSSAKAVKEGDRLTLTVTVKSPRTATSATFQKWYVPVYGTASWQTVKTVKVNGRRKVRFKRVATDENTERYRVFVTYRHVARPVVSNAVSVTIWRWIPLSDYHPYYTTGGTTFGTTTINGVAYTGWGVDIYSHTGSWESRFTPGRHCRSFKAVLGVADISADGSSGAITFTADDTQVYASPTLTPGMSVPVTVDLAKPYRFGIQLLDTTPGATTERDAVESWPVLGEPTFLCTGV</sequence>
<dbReference type="InterPro" id="IPR008979">
    <property type="entry name" value="Galactose-bd-like_sf"/>
</dbReference>
<evidence type="ECO:0000313" key="3">
    <source>
        <dbReference type="Proteomes" id="UP000535511"/>
    </source>
</evidence>
<dbReference type="Pfam" id="PF08305">
    <property type="entry name" value="NPCBM"/>
    <property type="match status" value="1"/>
</dbReference>
<dbReference type="SUPFAM" id="SSF49785">
    <property type="entry name" value="Galactose-binding domain-like"/>
    <property type="match status" value="1"/>
</dbReference>
<dbReference type="InterPro" id="IPR013222">
    <property type="entry name" value="Glyco_hyd_98_carb-bd"/>
</dbReference>
<dbReference type="Gene3D" id="2.60.120.1060">
    <property type="entry name" value="NPCBM/NEW2 domain"/>
    <property type="match status" value="1"/>
</dbReference>
<proteinExistence type="predicted"/>
<accession>A0A7Y9J8Z3</accession>
<name>A0A7Y9J8Z3_9ACTN</name>
<feature type="domain" description="Glycosyl hydrolase family 98 putative carbohydrate-binding module" evidence="1">
    <location>
        <begin position="215"/>
        <end position="284"/>
    </location>
</feature>
<organism evidence="2 3">
    <name type="scientific">Nocardioides panaciterrulae</name>
    <dbReference type="NCBI Taxonomy" id="661492"/>
    <lineage>
        <taxon>Bacteria</taxon>
        <taxon>Bacillati</taxon>
        <taxon>Actinomycetota</taxon>
        <taxon>Actinomycetes</taxon>
        <taxon>Propionibacteriales</taxon>
        <taxon>Nocardioidaceae</taxon>
        <taxon>Nocardioides</taxon>
    </lineage>
</organism>
<dbReference type="RefSeq" id="WP_179661993.1">
    <property type="nucleotide sequence ID" value="NZ_JACCBG010000001.1"/>
</dbReference>
<dbReference type="EMBL" id="JACCBG010000001">
    <property type="protein sequence ID" value="NYD40057.1"/>
    <property type="molecule type" value="Genomic_DNA"/>
</dbReference>
<evidence type="ECO:0000259" key="1">
    <source>
        <dbReference type="Pfam" id="PF08305"/>
    </source>
</evidence>
<dbReference type="AlphaFoldDB" id="A0A7Y9J8Z3"/>
<dbReference type="InterPro" id="IPR038637">
    <property type="entry name" value="NPCBM_sf"/>
</dbReference>
<gene>
    <name evidence="2" type="ORF">BJZ21_000140</name>
</gene>
<keyword evidence="3" id="KW-1185">Reference proteome</keyword>
<protein>
    <recommendedName>
        <fullName evidence="1">Glycosyl hydrolase family 98 putative carbohydrate-binding module domain-containing protein</fullName>
    </recommendedName>
</protein>
<evidence type="ECO:0000313" key="2">
    <source>
        <dbReference type="EMBL" id="NYD40057.1"/>
    </source>
</evidence>
<reference evidence="2 3" key="1">
    <citation type="submission" date="2020-07" db="EMBL/GenBank/DDBJ databases">
        <title>Sequencing the genomes of 1000 actinobacteria strains.</title>
        <authorList>
            <person name="Klenk H.-P."/>
        </authorList>
    </citation>
    <scope>NUCLEOTIDE SEQUENCE [LARGE SCALE GENOMIC DNA]</scope>
    <source>
        <strain evidence="2 3">DSM 21350</strain>
    </source>
</reference>
<comment type="caution">
    <text evidence="2">The sequence shown here is derived from an EMBL/GenBank/DDBJ whole genome shotgun (WGS) entry which is preliminary data.</text>
</comment>